<dbReference type="Pfam" id="PF13041">
    <property type="entry name" value="PPR_2"/>
    <property type="match status" value="1"/>
</dbReference>
<dbReference type="AlphaFoldDB" id="A0AAX6GZU2"/>
<dbReference type="PANTHER" id="PTHR47447">
    <property type="entry name" value="OS03G0856100 PROTEIN"/>
    <property type="match status" value="1"/>
</dbReference>
<dbReference type="EMBL" id="JANAVB010014600">
    <property type="protein sequence ID" value="KAJ6834236.1"/>
    <property type="molecule type" value="Genomic_DNA"/>
</dbReference>
<keyword evidence="2" id="KW-0677">Repeat</keyword>
<organism evidence="4 5">
    <name type="scientific">Iris pallida</name>
    <name type="common">Sweet iris</name>
    <dbReference type="NCBI Taxonomy" id="29817"/>
    <lineage>
        <taxon>Eukaryota</taxon>
        <taxon>Viridiplantae</taxon>
        <taxon>Streptophyta</taxon>
        <taxon>Embryophyta</taxon>
        <taxon>Tracheophyta</taxon>
        <taxon>Spermatophyta</taxon>
        <taxon>Magnoliopsida</taxon>
        <taxon>Liliopsida</taxon>
        <taxon>Asparagales</taxon>
        <taxon>Iridaceae</taxon>
        <taxon>Iridoideae</taxon>
        <taxon>Irideae</taxon>
        <taxon>Iris</taxon>
    </lineage>
</organism>
<dbReference type="Proteomes" id="UP001140949">
    <property type="component" value="Unassembled WGS sequence"/>
</dbReference>
<reference evidence="4" key="1">
    <citation type="journal article" date="2023" name="GigaByte">
        <title>Genome assembly of the bearded iris, Iris pallida Lam.</title>
        <authorList>
            <person name="Bruccoleri R.E."/>
            <person name="Oakeley E.J."/>
            <person name="Faust A.M.E."/>
            <person name="Altorfer M."/>
            <person name="Dessus-Babus S."/>
            <person name="Burckhardt D."/>
            <person name="Oertli M."/>
            <person name="Naumann U."/>
            <person name="Petersen F."/>
            <person name="Wong J."/>
        </authorList>
    </citation>
    <scope>NUCLEOTIDE SEQUENCE</scope>
    <source>
        <strain evidence="4">GSM-AAB239-AS_SAM_17_03QT</strain>
    </source>
</reference>
<feature type="repeat" description="PPR" evidence="3">
    <location>
        <begin position="225"/>
        <end position="259"/>
    </location>
</feature>
<evidence type="ECO:0000313" key="4">
    <source>
        <dbReference type="EMBL" id="KAJ6834236.1"/>
    </source>
</evidence>
<keyword evidence="5" id="KW-1185">Reference proteome</keyword>
<reference evidence="4" key="2">
    <citation type="submission" date="2023-04" db="EMBL/GenBank/DDBJ databases">
        <authorList>
            <person name="Bruccoleri R.E."/>
            <person name="Oakeley E.J."/>
            <person name="Faust A.-M."/>
            <person name="Dessus-Babus S."/>
            <person name="Altorfer M."/>
            <person name="Burckhardt D."/>
            <person name="Oertli M."/>
            <person name="Naumann U."/>
            <person name="Petersen F."/>
            <person name="Wong J."/>
        </authorList>
    </citation>
    <scope>NUCLEOTIDE SEQUENCE</scope>
    <source>
        <strain evidence="4">GSM-AAB239-AS_SAM_17_03QT</strain>
        <tissue evidence="4">Leaf</tissue>
    </source>
</reference>
<accession>A0AAX6GZU2</accession>
<sequence>MLGRPNSKPLLLSLATNLLRRTSPNNPNSQTLKTLTLIPKPHNLQNPNSQPPLLLPLLLSQPTSSDQPLDLDALLKDFHPSLLTPDLLLQTLKSYKALGRPKTLEFFSWAGAQLGFRLDDPVVEFMADFLGRRKLFDDLKCLLVTVSASRGPVSPKAISICIRFLGREGRLSEALALFETMESELGCHPDNLVFNNLLYVLCRKSSSAESVDTALDVFRRIESPDKYSYSNVIVGLCQAGRLEGALEVFRGMGRASLAPTRSAANVLVGKLCESSGKTESVEKVRVADVRRPFEILVPNVGPKVGIEPAIEVFWVILGLGLLPSAHVVVGLVSELCRLQRTEEAVGIMKVVEERKLRCLGECYSLVIGALCKSLRVDRASDLFRRMGNLGLKPKVAVYNSMIRGLCKLELVEEAQKYFDIMNRRRCKPDRATYTMLIHAYGRSENWEAAYGLLMGMIDFGWSPCPNTYNLVDGLLRNNGKSDLLLKLERKMEIRSLLDHCKAGRLEDAQDKLATIHTKGFNLPIYAIDAVEHTFRRSGKWKVVCDYLERGIKLPLRTMSDDE</sequence>
<protein>
    <submittedName>
        <fullName evidence="4">Pentatricopeptide repeat-containing protein-like isoform X2, chloroplastic</fullName>
    </submittedName>
</protein>
<evidence type="ECO:0000313" key="5">
    <source>
        <dbReference type="Proteomes" id="UP001140949"/>
    </source>
</evidence>
<dbReference type="InterPro" id="IPR002885">
    <property type="entry name" value="PPR_rpt"/>
</dbReference>
<dbReference type="PROSITE" id="PS51375">
    <property type="entry name" value="PPR"/>
    <property type="match status" value="4"/>
</dbReference>
<gene>
    <name evidence="4" type="ORF">M6B38_336335</name>
</gene>
<dbReference type="InterPro" id="IPR011990">
    <property type="entry name" value="TPR-like_helical_dom_sf"/>
</dbReference>
<comment type="similarity">
    <text evidence="1">Belongs to the PPR family. P subfamily.</text>
</comment>
<feature type="repeat" description="PPR" evidence="3">
    <location>
        <begin position="429"/>
        <end position="463"/>
    </location>
</feature>
<comment type="caution">
    <text evidence="4">The sequence shown here is derived from an EMBL/GenBank/DDBJ whole genome shotgun (WGS) entry which is preliminary data.</text>
</comment>
<evidence type="ECO:0000256" key="3">
    <source>
        <dbReference type="PROSITE-ProRule" id="PRU00708"/>
    </source>
</evidence>
<dbReference type="NCBIfam" id="TIGR00756">
    <property type="entry name" value="PPR"/>
    <property type="match status" value="5"/>
</dbReference>
<dbReference type="Pfam" id="PF01535">
    <property type="entry name" value="PPR"/>
    <property type="match status" value="2"/>
</dbReference>
<feature type="repeat" description="PPR" evidence="3">
    <location>
        <begin position="394"/>
        <end position="428"/>
    </location>
</feature>
<evidence type="ECO:0000256" key="1">
    <source>
        <dbReference type="ARBA" id="ARBA00007626"/>
    </source>
</evidence>
<evidence type="ECO:0000256" key="2">
    <source>
        <dbReference type="ARBA" id="ARBA00022737"/>
    </source>
</evidence>
<dbReference type="PANTHER" id="PTHR47447:SF24">
    <property type="entry name" value="PENTATRICOPEPTIDE REPEAT-CONTAINING PROTEIN"/>
    <property type="match status" value="1"/>
</dbReference>
<proteinExistence type="inferred from homology"/>
<name>A0AAX6GZU2_IRIPA</name>
<dbReference type="Gene3D" id="1.25.40.10">
    <property type="entry name" value="Tetratricopeptide repeat domain"/>
    <property type="match status" value="3"/>
</dbReference>
<dbReference type="Pfam" id="PF12854">
    <property type="entry name" value="PPR_1"/>
    <property type="match status" value="1"/>
</dbReference>
<feature type="repeat" description="PPR" evidence="3">
    <location>
        <begin position="359"/>
        <end position="393"/>
    </location>
</feature>